<dbReference type="PANTHER" id="PTHR46228">
    <property type="entry name" value="KELCH DOMAIN-CONTAINING PROTEIN"/>
    <property type="match status" value="1"/>
</dbReference>
<dbReference type="Proteomes" id="UP000001631">
    <property type="component" value="Unassembled WGS sequence"/>
</dbReference>
<proteinExistence type="predicted"/>
<feature type="compositionally biased region" description="Pro residues" evidence="3">
    <location>
        <begin position="676"/>
        <end position="692"/>
    </location>
</feature>
<evidence type="ECO:0000313" key="6">
    <source>
        <dbReference type="EMBL" id="EEH09588.1"/>
    </source>
</evidence>
<dbReference type="PANTHER" id="PTHR46228:SF2">
    <property type="entry name" value="KELCH REPEAT PROTEIN (AFU_ORTHOLOGUE AFUA_4G14350)"/>
    <property type="match status" value="1"/>
</dbReference>
<sequence>MALLWIIAGAALASLLKDAAPQEIQVEVNRTIVSWSSLRSNIIRDTIYVDGGRMCWQRGYSDNTYGQFESTSDSLPDLFPILQSSSNLNVDLAEGFVFTLNLSVPFDTTKAQWTNLFGNLSVTSGAVNNIAPTFFSGTMFANDFKFYLYGPPPPNKVLAYERDQYGPARVLWRPGFLFEDTNNDVTRYITHGAGVSVPSENKGFYFSGKRGANWGEIKFPAPAANVTSDKLISLDMAQMRSPEWSNASFPDFIPGRAAGELIWIPVSTSGALVAIGGVPYPQDISDTPADAIMRDITENNRTGPELMRSVPIYNVDKQKWYMQNTTGDYPPALAHFCSVVAAAKDGSSYNIYIYGGYSGSDSADYPYDNAYILSVPSFEWISVYDGDRKLGRRSHKCIKPYPDKMFVLGGQSRSEIDRIDFIRVFNLNTLRFQNTYHPEEWGEYEVPDLVTARIGGDAKGGATTLEPVSWGHDDLRDLFATKYTKPIKTYYPYPLYNSSAPTTTNSPQDNSKGGGNGSGLPKWVAPVLGVVLGLIFITGLAVLWLLWRRRRDRTYASSEGVTNDNRKRILGWMYGMGLPTQKTNMTTASTEIGINDKHTSAAAFSEVGDSVTTPAPHSGVVYSDPKAQEAGGAQVHEMQAGHVPAPLELPTEYNVAPTTARARGVSDASTFRSPVSPEPPSPQPNPNFPPSQPTHGRNNSSLSSAAFNLSISNARISEEQSSQRRGYVSGFTEDLPSPEPDSTDHTRRL</sequence>
<dbReference type="InterPro" id="IPR015915">
    <property type="entry name" value="Kelch-typ_b-propeller"/>
</dbReference>
<evidence type="ECO:0000313" key="7">
    <source>
        <dbReference type="Proteomes" id="UP000001631"/>
    </source>
</evidence>
<accession>C0NEB7</accession>
<dbReference type="VEuPathDB" id="FungiDB:I7I50_01549"/>
<feature type="region of interest" description="Disordered" evidence="3">
    <location>
        <begin position="660"/>
        <end position="749"/>
    </location>
</feature>
<dbReference type="AlphaFoldDB" id="C0NEB7"/>
<dbReference type="SUPFAM" id="SSF50965">
    <property type="entry name" value="Galactose oxidase, central domain"/>
    <property type="match status" value="1"/>
</dbReference>
<dbReference type="InterPro" id="IPR011043">
    <property type="entry name" value="Gal_Oxase/kelch_b-propeller"/>
</dbReference>
<feature type="transmembrane region" description="Helical" evidence="4">
    <location>
        <begin position="523"/>
        <end position="547"/>
    </location>
</feature>
<gene>
    <name evidence="6" type="ORF">HCBG_01233</name>
</gene>
<keyword evidence="7" id="KW-1185">Reference proteome</keyword>
<keyword evidence="4" id="KW-1133">Transmembrane helix</keyword>
<keyword evidence="1" id="KW-0880">Kelch repeat</keyword>
<dbReference type="STRING" id="447093.C0NEB7"/>
<dbReference type="EMBL" id="GG663364">
    <property type="protein sequence ID" value="EEH09588.1"/>
    <property type="molecule type" value="Genomic_DNA"/>
</dbReference>
<evidence type="ECO:0000256" key="2">
    <source>
        <dbReference type="ARBA" id="ARBA00022737"/>
    </source>
</evidence>
<dbReference type="GeneID" id="69034250"/>
<keyword evidence="5" id="KW-0732">Signal</keyword>
<feature type="chain" id="PRO_5002901152" description="Kelch repeat protein" evidence="5">
    <location>
        <begin position="22"/>
        <end position="749"/>
    </location>
</feature>
<reference evidence="6" key="1">
    <citation type="submission" date="2009-02" db="EMBL/GenBank/DDBJ databases">
        <title>The Genome Sequence of Ajellomyces capsulatus strain G186AR.</title>
        <authorList>
            <consortium name="The Broad Institute Genome Sequencing Platform"/>
            <person name="Champion M."/>
            <person name="Cuomo C."/>
            <person name="Ma L.-J."/>
            <person name="Henn M.R."/>
            <person name="Sil A."/>
            <person name="Goldman B."/>
            <person name="Young S.K."/>
            <person name="Kodira C.D."/>
            <person name="Zeng Q."/>
            <person name="Koehrsen M."/>
            <person name="Alvarado L."/>
            <person name="Berlin A."/>
            <person name="Borenstein D."/>
            <person name="Chen Z."/>
            <person name="Engels R."/>
            <person name="Freedman E."/>
            <person name="Gellesch M."/>
            <person name="Goldberg J."/>
            <person name="Griggs A."/>
            <person name="Gujja S."/>
            <person name="Heiman D."/>
            <person name="Hepburn T."/>
            <person name="Howarth C."/>
            <person name="Jen D."/>
            <person name="Larson L."/>
            <person name="Lewis B."/>
            <person name="Mehta T."/>
            <person name="Park D."/>
            <person name="Pearson M."/>
            <person name="Roberts A."/>
            <person name="Saif S."/>
            <person name="Shea T."/>
            <person name="Shenoy N."/>
            <person name="Sisk P."/>
            <person name="Stolte C."/>
            <person name="Sykes S."/>
            <person name="Walk T."/>
            <person name="White J."/>
            <person name="Yandava C."/>
            <person name="Klein B."/>
            <person name="McEwen J.G."/>
            <person name="Puccia R."/>
            <person name="Goldman G.H."/>
            <person name="Felipe M.S."/>
            <person name="Nino-Vega G."/>
            <person name="San-Blas G."/>
            <person name="Taylor J."/>
            <person name="Mendoza L."/>
            <person name="Galagan J."/>
            <person name="Nusbaum C."/>
            <person name="Birren B."/>
        </authorList>
    </citation>
    <scope>NUCLEOTIDE SEQUENCE</scope>
    <source>
        <strain evidence="6">G186AR</strain>
    </source>
</reference>
<evidence type="ECO:0000256" key="3">
    <source>
        <dbReference type="SAM" id="MobiDB-lite"/>
    </source>
</evidence>
<evidence type="ECO:0008006" key="8">
    <source>
        <dbReference type="Google" id="ProtNLM"/>
    </source>
</evidence>
<organism evidence="6 7">
    <name type="scientific">Ajellomyces capsulatus (strain G186AR / H82 / ATCC MYA-2454 / RMSCC 2432)</name>
    <name type="common">Darling's disease fungus</name>
    <name type="synonym">Histoplasma capsulatum</name>
    <dbReference type="NCBI Taxonomy" id="447093"/>
    <lineage>
        <taxon>Eukaryota</taxon>
        <taxon>Fungi</taxon>
        <taxon>Dikarya</taxon>
        <taxon>Ascomycota</taxon>
        <taxon>Pezizomycotina</taxon>
        <taxon>Eurotiomycetes</taxon>
        <taxon>Eurotiomycetidae</taxon>
        <taxon>Onygenales</taxon>
        <taxon>Ajellomycetaceae</taxon>
        <taxon>Histoplasma</taxon>
    </lineage>
</organism>
<keyword evidence="4" id="KW-0472">Membrane</keyword>
<protein>
    <recommendedName>
        <fullName evidence="8">Kelch repeat protein</fullName>
    </recommendedName>
</protein>
<dbReference type="InParanoid" id="C0NEB7"/>
<feature type="signal peptide" evidence="5">
    <location>
        <begin position="1"/>
        <end position="21"/>
    </location>
</feature>
<evidence type="ECO:0000256" key="4">
    <source>
        <dbReference type="SAM" id="Phobius"/>
    </source>
</evidence>
<name>C0NEB7_AJECG</name>
<feature type="compositionally biased region" description="Low complexity" evidence="3">
    <location>
        <begin position="698"/>
        <end position="714"/>
    </location>
</feature>
<dbReference type="HOGENOM" id="CLU_012508_1_1_1"/>
<keyword evidence="2" id="KW-0677">Repeat</keyword>
<dbReference type="RefSeq" id="XP_045290069.1">
    <property type="nucleotide sequence ID" value="XM_045428283.1"/>
</dbReference>
<dbReference type="Gene3D" id="2.120.10.80">
    <property type="entry name" value="Kelch-type beta propeller"/>
    <property type="match status" value="1"/>
</dbReference>
<evidence type="ECO:0000256" key="1">
    <source>
        <dbReference type="ARBA" id="ARBA00022441"/>
    </source>
</evidence>
<evidence type="ECO:0000256" key="5">
    <source>
        <dbReference type="SAM" id="SignalP"/>
    </source>
</evidence>
<keyword evidence="4" id="KW-0812">Transmembrane</keyword>